<evidence type="ECO:0000313" key="3">
    <source>
        <dbReference type="Proteomes" id="UP000186551"/>
    </source>
</evidence>
<dbReference type="EMBL" id="LVWA01000005">
    <property type="protein sequence ID" value="OKL39940.1"/>
    <property type="molecule type" value="Genomic_DNA"/>
</dbReference>
<dbReference type="OrthoDB" id="854120at2"/>
<accession>A0A1Q5PCF7</accession>
<feature type="transmembrane region" description="Helical" evidence="1">
    <location>
        <begin position="80"/>
        <end position="100"/>
    </location>
</feature>
<proteinExistence type="predicted"/>
<reference evidence="2 3" key="1">
    <citation type="submission" date="2016-03" db="EMBL/GenBank/DDBJ databases">
        <title>Genome sequence of Pontibacter sp. nov., of the family cytophagaceae, isolated from marine sediment of the Yellow Sea, China.</title>
        <authorList>
            <person name="Zhang G."/>
            <person name="Zhang R."/>
        </authorList>
    </citation>
    <scope>NUCLEOTIDE SEQUENCE [LARGE SCALE GENOMIC DNA]</scope>
    <source>
        <strain evidence="2 3">S10-8</strain>
    </source>
</reference>
<keyword evidence="3" id="KW-1185">Reference proteome</keyword>
<gene>
    <name evidence="2" type="ORF">A3841_16365</name>
</gene>
<dbReference type="AlphaFoldDB" id="A0A1Q5PCF7"/>
<keyword evidence="1" id="KW-0812">Transmembrane</keyword>
<sequence length="104" mass="12045">MRQSRYSFLFLVLSLYGSLLMAAAAFYLPGNYHPMVFLLRFGTFWFCSFLLAMLVFLYYTRRQIYTLSKVDRARVMRLSTYAVSAGLVLALAVASTLFVLREAW</sequence>
<keyword evidence="1" id="KW-0472">Membrane</keyword>
<dbReference type="Proteomes" id="UP000186551">
    <property type="component" value="Unassembled WGS sequence"/>
</dbReference>
<comment type="caution">
    <text evidence="2">The sequence shown here is derived from an EMBL/GenBank/DDBJ whole genome shotgun (WGS) entry which is preliminary data.</text>
</comment>
<feature type="transmembrane region" description="Helical" evidence="1">
    <location>
        <begin position="35"/>
        <end position="59"/>
    </location>
</feature>
<keyword evidence="1" id="KW-1133">Transmembrane helix</keyword>
<evidence type="ECO:0000313" key="2">
    <source>
        <dbReference type="EMBL" id="OKL39940.1"/>
    </source>
</evidence>
<name>A0A1Q5PCF7_9BACT</name>
<dbReference type="RefSeq" id="WP_073852047.1">
    <property type="nucleotide sequence ID" value="NZ_LVWA01000005.1"/>
</dbReference>
<protein>
    <submittedName>
        <fullName evidence="2">Uncharacterized protein</fullName>
    </submittedName>
</protein>
<feature type="transmembrane region" description="Helical" evidence="1">
    <location>
        <begin position="7"/>
        <end position="29"/>
    </location>
</feature>
<evidence type="ECO:0000256" key="1">
    <source>
        <dbReference type="SAM" id="Phobius"/>
    </source>
</evidence>
<organism evidence="2 3">
    <name type="scientific">Pontibacter flavimaris</name>
    <dbReference type="NCBI Taxonomy" id="1797110"/>
    <lineage>
        <taxon>Bacteria</taxon>
        <taxon>Pseudomonadati</taxon>
        <taxon>Bacteroidota</taxon>
        <taxon>Cytophagia</taxon>
        <taxon>Cytophagales</taxon>
        <taxon>Hymenobacteraceae</taxon>
        <taxon>Pontibacter</taxon>
    </lineage>
</organism>